<keyword evidence="1" id="KW-0732">Signal</keyword>
<dbReference type="InterPro" id="IPR036034">
    <property type="entry name" value="PDZ_sf"/>
</dbReference>
<dbReference type="EMBL" id="CP150096">
    <property type="protein sequence ID" value="WZN48046.1"/>
    <property type="molecule type" value="Genomic_DNA"/>
</dbReference>
<dbReference type="PANTHER" id="PTHR32060:SF30">
    <property type="entry name" value="CARBOXY-TERMINAL PROCESSING PROTEASE CTPA"/>
    <property type="match status" value="1"/>
</dbReference>
<sequence>MIKLRIAAAAFVGIAALASCKKSGNPSPGGGNPPPTTPTTGTRLQLSLDSLYLYAKETYLWYDAIPTYESFNPRQYAGSDDFNSLTEELYKITQLKNDPATSKPFEYYTPAPSRSKFSYVEKGNLARGIKASVDLEGDGNDLGLILAVVTFGSDPTTYLYVRNVEKGSPADKAGITRGCLITKVNDGPPPGSQSAATTLMNSATAKLTFTKPKTSTSVTVTINKAAYKNDPVVTWKTFAPVNGNVTGYLVLGHFSRQTVAKPSLDKAFAEFAAKGANSVVVDLRYNGGGYVATAEYLTNLLAPSGMQTKVMYKQVYNELVRTSKAPILKSIPYLDANYQQVYQGSRALTYADLDFTENGNTYFFEKAGPLTTAKKIVFIVSGATASASELVINSYKAWPANVTVRTVGAKTYGKPVGFFGIGIDKFTVYMAQFSSKNALGEGDYYSGMTPDIAAQDYIPMDFGDPEEKSLKAALDYIYYGTTTGGRAAAATVMINGRSVNANEIRSQAAGEEKFNGMVEDRRKIRVQ</sequence>
<dbReference type="InterPro" id="IPR029045">
    <property type="entry name" value="ClpP/crotonase-like_dom_sf"/>
</dbReference>
<keyword evidence="4" id="KW-1185">Reference proteome</keyword>
<dbReference type="Proteomes" id="UP001449657">
    <property type="component" value="Chromosome"/>
</dbReference>
<dbReference type="SUPFAM" id="SSF50156">
    <property type="entry name" value="PDZ domain-like"/>
    <property type="match status" value="1"/>
</dbReference>
<evidence type="ECO:0000313" key="3">
    <source>
        <dbReference type="EMBL" id="WZN48046.1"/>
    </source>
</evidence>
<dbReference type="RefSeq" id="WP_341842649.1">
    <property type="nucleotide sequence ID" value="NZ_CP149792.1"/>
</dbReference>
<dbReference type="Gene3D" id="2.30.42.10">
    <property type="match status" value="1"/>
</dbReference>
<evidence type="ECO:0000256" key="1">
    <source>
        <dbReference type="SAM" id="SignalP"/>
    </source>
</evidence>
<dbReference type="Gene3D" id="3.90.226.10">
    <property type="entry name" value="2-enoyl-CoA Hydratase, Chain A, domain 1"/>
    <property type="match status" value="1"/>
</dbReference>
<dbReference type="PROSITE" id="PS51257">
    <property type="entry name" value="PROKAR_LIPOPROTEIN"/>
    <property type="match status" value="1"/>
</dbReference>
<protein>
    <submittedName>
        <fullName evidence="3">S41 family peptidase</fullName>
    </submittedName>
</protein>
<gene>
    <name evidence="3" type="ORF">WJU22_07645</name>
</gene>
<feature type="domain" description="Tail specific protease" evidence="2">
    <location>
        <begin position="246"/>
        <end position="417"/>
    </location>
</feature>
<evidence type="ECO:0000259" key="2">
    <source>
        <dbReference type="Pfam" id="PF03572"/>
    </source>
</evidence>
<proteinExistence type="predicted"/>
<accession>A0ABZ2Z725</accession>
<feature type="chain" id="PRO_5045978081" evidence="1">
    <location>
        <begin position="19"/>
        <end position="527"/>
    </location>
</feature>
<dbReference type="Gene3D" id="3.30.750.170">
    <property type="match status" value="1"/>
</dbReference>
<dbReference type="PANTHER" id="PTHR32060">
    <property type="entry name" value="TAIL-SPECIFIC PROTEASE"/>
    <property type="match status" value="1"/>
</dbReference>
<name>A0ABZ2Z725_9BACT</name>
<dbReference type="SUPFAM" id="SSF52096">
    <property type="entry name" value="ClpP/crotonase"/>
    <property type="match status" value="1"/>
</dbReference>
<organism evidence="3 4">
    <name type="scientific">Chitinophaga caseinilytica</name>
    <dbReference type="NCBI Taxonomy" id="2267521"/>
    <lineage>
        <taxon>Bacteria</taxon>
        <taxon>Pseudomonadati</taxon>
        <taxon>Bacteroidota</taxon>
        <taxon>Chitinophagia</taxon>
        <taxon>Chitinophagales</taxon>
        <taxon>Chitinophagaceae</taxon>
        <taxon>Chitinophaga</taxon>
    </lineage>
</organism>
<evidence type="ECO:0000313" key="4">
    <source>
        <dbReference type="Proteomes" id="UP001449657"/>
    </source>
</evidence>
<reference evidence="3 4" key="1">
    <citation type="submission" date="2024-03" db="EMBL/GenBank/DDBJ databases">
        <title>Chitinophaga caseinilytica sp. nov., a casein hydrolysing bacterium isolated from forest soil.</title>
        <authorList>
            <person name="Lee D.S."/>
            <person name="Han D.M."/>
            <person name="Baek J.H."/>
            <person name="Choi D.G."/>
            <person name="Jeon J.H."/>
            <person name="Jeon C.O."/>
        </authorList>
    </citation>
    <scope>NUCLEOTIDE SEQUENCE [LARGE SCALE GENOMIC DNA]</scope>
    <source>
        <strain evidence="3 4">KACC 19118</strain>
    </source>
</reference>
<feature type="signal peptide" evidence="1">
    <location>
        <begin position="1"/>
        <end position="18"/>
    </location>
</feature>
<dbReference type="Pfam" id="PF03572">
    <property type="entry name" value="Peptidase_S41"/>
    <property type="match status" value="1"/>
</dbReference>
<dbReference type="InterPro" id="IPR005151">
    <property type="entry name" value="Tail-specific_protease"/>
</dbReference>